<evidence type="ECO:0000313" key="9">
    <source>
        <dbReference type="Proteomes" id="UP000824165"/>
    </source>
</evidence>
<proteinExistence type="predicted"/>
<evidence type="ECO:0000313" key="8">
    <source>
        <dbReference type="EMBL" id="HIT84312.1"/>
    </source>
</evidence>
<dbReference type="SUPFAM" id="SSF49785">
    <property type="entry name" value="Galactose-binding domain-like"/>
    <property type="match status" value="1"/>
</dbReference>
<dbReference type="SUPFAM" id="SSF52317">
    <property type="entry name" value="Class I glutamine amidotransferase-like"/>
    <property type="match status" value="1"/>
</dbReference>
<evidence type="ECO:0000256" key="2">
    <source>
        <dbReference type="ARBA" id="ARBA00022801"/>
    </source>
</evidence>
<evidence type="ECO:0000259" key="7">
    <source>
        <dbReference type="Pfam" id="PF06452"/>
    </source>
</evidence>
<keyword evidence="1" id="KW-0479">Metal-binding</keyword>
<dbReference type="CDD" id="cd03143">
    <property type="entry name" value="A4_beta-galactosidase_middle_domain"/>
    <property type="match status" value="1"/>
</dbReference>
<dbReference type="Gene3D" id="2.60.120.260">
    <property type="entry name" value="Galactose-binding domain-like"/>
    <property type="match status" value="2"/>
</dbReference>
<dbReference type="PANTHER" id="PTHR36447:SF2">
    <property type="entry name" value="BETA-GALACTOSIDASE YESZ"/>
    <property type="match status" value="1"/>
</dbReference>
<evidence type="ECO:0000256" key="3">
    <source>
        <dbReference type="ARBA" id="ARBA00022833"/>
    </source>
</evidence>
<dbReference type="InterPro" id="IPR029062">
    <property type="entry name" value="Class_I_gatase-like"/>
</dbReference>
<dbReference type="InterPro" id="IPR017853">
    <property type="entry name" value="GH"/>
</dbReference>
<dbReference type="GO" id="GO:0004565">
    <property type="term" value="F:beta-galactosidase activity"/>
    <property type="evidence" value="ECO:0007669"/>
    <property type="project" value="InterPro"/>
</dbReference>
<keyword evidence="5" id="KW-0732">Signal</keyword>
<keyword evidence="3" id="KW-0862">Zinc</keyword>
<dbReference type="Gene3D" id="2.60.40.1190">
    <property type="match status" value="1"/>
</dbReference>
<dbReference type="SUPFAM" id="SSF51445">
    <property type="entry name" value="(Trans)glycosidases"/>
    <property type="match status" value="1"/>
</dbReference>
<organism evidence="8 9">
    <name type="scientific">Candidatus Ornithomonoglobus intestinigallinarum</name>
    <dbReference type="NCBI Taxonomy" id="2840894"/>
    <lineage>
        <taxon>Bacteria</taxon>
        <taxon>Bacillati</taxon>
        <taxon>Bacillota</taxon>
        <taxon>Clostridia</taxon>
        <taxon>Candidatus Ornithomonoglobus</taxon>
    </lineage>
</organism>
<dbReference type="Pfam" id="PF02449">
    <property type="entry name" value="Glyco_hydro_42"/>
    <property type="match status" value="1"/>
</dbReference>
<dbReference type="GO" id="GO:0046872">
    <property type="term" value="F:metal ion binding"/>
    <property type="evidence" value="ECO:0007669"/>
    <property type="project" value="UniProtKB-KW"/>
</dbReference>
<dbReference type="PANTHER" id="PTHR36447">
    <property type="entry name" value="BETA-GALACTOSIDASE GANA"/>
    <property type="match status" value="1"/>
</dbReference>
<evidence type="ECO:0000256" key="4">
    <source>
        <dbReference type="ARBA" id="ARBA00023295"/>
    </source>
</evidence>
<gene>
    <name evidence="8" type="ORF">IAA60_00230</name>
</gene>
<dbReference type="InterPro" id="IPR003476">
    <property type="entry name" value="Glyco_hydro_42"/>
</dbReference>
<evidence type="ECO:0000256" key="5">
    <source>
        <dbReference type="SAM" id="SignalP"/>
    </source>
</evidence>
<dbReference type="Pfam" id="PF06452">
    <property type="entry name" value="CBM9_1"/>
    <property type="match status" value="1"/>
</dbReference>
<dbReference type="Proteomes" id="UP000824165">
    <property type="component" value="Unassembled WGS sequence"/>
</dbReference>
<feature type="domain" description="Carbohydrate-binding" evidence="7">
    <location>
        <begin position="222"/>
        <end position="391"/>
    </location>
</feature>
<keyword evidence="4" id="KW-0326">Glycosidase</keyword>
<evidence type="ECO:0000259" key="6">
    <source>
        <dbReference type="Pfam" id="PF02449"/>
    </source>
</evidence>
<keyword evidence="2" id="KW-0378">Hydrolase</keyword>
<feature type="signal peptide" evidence="5">
    <location>
        <begin position="1"/>
        <end position="33"/>
    </location>
</feature>
<dbReference type="InterPro" id="IPR013529">
    <property type="entry name" value="Glyco_hydro_42_N"/>
</dbReference>
<dbReference type="EMBL" id="DVLU01000002">
    <property type="protein sequence ID" value="HIT84312.1"/>
    <property type="molecule type" value="Genomic_DNA"/>
</dbReference>
<reference evidence="8" key="2">
    <citation type="journal article" date="2021" name="PeerJ">
        <title>Extensive microbial diversity within the chicken gut microbiome revealed by metagenomics and culture.</title>
        <authorList>
            <person name="Gilroy R."/>
            <person name="Ravi A."/>
            <person name="Getino M."/>
            <person name="Pursley I."/>
            <person name="Horton D.L."/>
            <person name="Alikhan N.F."/>
            <person name="Baker D."/>
            <person name="Gharbi K."/>
            <person name="Hall N."/>
            <person name="Watson M."/>
            <person name="Adriaenssens E.M."/>
            <person name="Foster-Nyarko E."/>
            <person name="Jarju S."/>
            <person name="Secka A."/>
            <person name="Antonio M."/>
            <person name="Oren A."/>
            <person name="Chaudhuri R.R."/>
            <person name="La Ragione R."/>
            <person name="Hildebrand F."/>
            <person name="Pallen M.J."/>
        </authorList>
    </citation>
    <scope>NUCLEOTIDE SEQUENCE</scope>
    <source>
        <strain evidence="8">CHK181-108</strain>
    </source>
</reference>
<sequence>MRIFEKKIFAKNIFIKRLIVMAAVFALCVPQLAELGVYAAVETKTDNSTIPGWSVEFSKADGGAFIDTEEKYSGEASMRLENHAPSDNGGYLRVSYPVTVEPNHQYVYGFKAKVKNASGAYAQVNWIRTALGYLNPTGDTADWRNFEFAFSNGEDTTAYLRFILEKGAEYVWIDDVYFYDTSMPQTEEYNLIDNPSFESIASTDDNVSTDIIPVMKKSITVDGDISDWADIEKYHIDIYTDYTQAAKTIDANIAYAWDDDNFYFEIEAEDDVHYPITSGSYWNGDSLQFTICKTTDSFGTSYGVSYDEASGEVFKFGDTAMDVSVVRNGTKTTYEIAIPWDSYFSETPDVALFCAIVNDNDNDGVGRRGCADVAPGISMYKDSQLFPRMIMMQEGEEYAAYMSGASELDVNAEGEFAVTIANRSENSKTFAVKSETAGIDDTVTVEPMSNGIYNFTRIFNEYGTVTTEVSVSDGNKEEALSVTTEVCPDSEMTETIIEKQKQNLDELTALKEQCEERDIPIEYQKVKYNTIELFIGYLEEDLEDGDLTRIAHQDKVMTQLYNEAKTEFEELLAGTREPVQVPKYITSPVEVEGHHFVADTQTQDGKTERRPVFFVGAGHWEKSRDPEEVRNIASVGFNCMQPEIGPWDAMVEARSVKDWSLKVIGEYDIEDETSSSVARSDGKSLKIVSTMPYVSNNYCYFRQTIDVLPNTEYEYGISAKGTNVNQVYYSVAAIGDKAMRKYLNGTYDWKDESWTMTTAADQTELTFIILVEDTVSELYLDNAFVRKAGTDENLLSNGSFEDAYPEDQYYAMEESVVKDLAETFATCDEENISCNYSAAPHYVPAFFENDHPEAMLPEQYGNFSHQDPRNADLQKMYEIFYKSLIPRIKDYESFDGVVLANEPQFNSSLSSYAFIDEFRSEMQKKYGTIDKLNERWNTSYESFNDVTMPTAVEATPRFYDWRVYNDQILPNWIDYLGKFIKSVKPDVFTSVKVMDTFGRTSNFRVTGSNNYEVLSDYTDINGCDAWSLMDTYDIRWKNVFYDFLSSVKEAPIYNSEDHIIVDAPQLVYRDEEVKYNVVDVWSGAIHGRGGSNLWIWDRSDRTKNGTAYFNSLLTARPDSIATLGKTTLDLNRLAEEVVALQDAPSKTAILYSQNSIPYAEEMLDMIFTASAALSESGQKTHFVVESDSDKMFDYDILIVPNSVSVTEETLDNLKKYVDNGGYLLILGDNALTVNEYGDAHNSETVDHIKNNAVCMSYEDAGTTISFNSKAQFNEAIKTAVSEKGLDAITVIDNATGKPMEECEYLTAELDGAYIVSLCNYEWTDKDISVYINGEKVGECEDLINFGKYADTVKAEAYVPLLLKITK</sequence>
<comment type="caution">
    <text evidence="8">The sequence shown here is derived from an EMBL/GenBank/DDBJ whole genome shotgun (WGS) entry which is preliminary data.</text>
</comment>
<name>A0A9D1H248_9FIRM</name>
<protein>
    <submittedName>
        <fullName evidence="8">Beta-galactosidase</fullName>
    </submittedName>
</protein>
<feature type="chain" id="PRO_5038897775" evidence="5">
    <location>
        <begin position="34"/>
        <end position="1366"/>
    </location>
</feature>
<dbReference type="SUPFAM" id="SSF49344">
    <property type="entry name" value="CBD9-like"/>
    <property type="match status" value="1"/>
</dbReference>
<dbReference type="Gene3D" id="3.40.50.880">
    <property type="match status" value="1"/>
</dbReference>
<feature type="domain" description="Glycoside hydrolase family 42 N-terminal" evidence="6">
    <location>
        <begin position="820"/>
        <end position="1013"/>
    </location>
</feature>
<reference evidence="8" key="1">
    <citation type="submission" date="2020-10" db="EMBL/GenBank/DDBJ databases">
        <authorList>
            <person name="Gilroy R."/>
        </authorList>
    </citation>
    <scope>NUCLEOTIDE SEQUENCE</scope>
    <source>
        <strain evidence="8">CHK181-108</strain>
    </source>
</reference>
<dbReference type="InterPro" id="IPR008979">
    <property type="entry name" value="Galactose-bd-like_sf"/>
</dbReference>
<dbReference type="GO" id="GO:0030246">
    <property type="term" value="F:carbohydrate binding"/>
    <property type="evidence" value="ECO:0007669"/>
    <property type="project" value="InterPro"/>
</dbReference>
<accession>A0A9D1H248</accession>
<dbReference type="GO" id="GO:0009341">
    <property type="term" value="C:beta-galactosidase complex"/>
    <property type="evidence" value="ECO:0007669"/>
    <property type="project" value="InterPro"/>
</dbReference>
<dbReference type="Gene3D" id="3.20.20.80">
    <property type="entry name" value="Glycosidases"/>
    <property type="match status" value="1"/>
</dbReference>
<evidence type="ECO:0000256" key="1">
    <source>
        <dbReference type="ARBA" id="ARBA00022723"/>
    </source>
</evidence>
<dbReference type="GO" id="GO:0016052">
    <property type="term" value="P:carbohydrate catabolic process"/>
    <property type="evidence" value="ECO:0007669"/>
    <property type="project" value="InterPro"/>
</dbReference>
<dbReference type="InterPro" id="IPR010502">
    <property type="entry name" value="Carb-bd_dom_fam9"/>
</dbReference>